<evidence type="ECO:0000259" key="1">
    <source>
        <dbReference type="Pfam" id="PF01498"/>
    </source>
</evidence>
<gene>
    <name evidence="2" type="ORF">QE152_g25561</name>
</gene>
<feature type="domain" description="Transposase Tc1-like" evidence="1">
    <location>
        <begin position="24"/>
        <end position="91"/>
    </location>
</feature>
<proteinExistence type="predicted"/>
<dbReference type="AlphaFoldDB" id="A0AAW1JZZ5"/>
<dbReference type="GO" id="GO:0015074">
    <property type="term" value="P:DNA integration"/>
    <property type="evidence" value="ECO:0007669"/>
    <property type="project" value="InterPro"/>
</dbReference>
<accession>A0AAW1JZZ5</accession>
<dbReference type="InterPro" id="IPR036397">
    <property type="entry name" value="RNaseH_sf"/>
</dbReference>
<keyword evidence="3" id="KW-1185">Reference proteome</keyword>
<dbReference type="GO" id="GO:0003677">
    <property type="term" value="F:DNA binding"/>
    <property type="evidence" value="ECO:0007669"/>
    <property type="project" value="InterPro"/>
</dbReference>
<dbReference type="Gene3D" id="3.30.420.10">
    <property type="entry name" value="Ribonuclease H-like superfamily/Ribonuclease H"/>
    <property type="match status" value="1"/>
</dbReference>
<dbReference type="Proteomes" id="UP001458880">
    <property type="component" value="Unassembled WGS sequence"/>
</dbReference>
<evidence type="ECO:0000313" key="3">
    <source>
        <dbReference type="Proteomes" id="UP001458880"/>
    </source>
</evidence>
<comment type="caution">
    <text evidence="2">The sequence shown here is derived from an EMBL/GenBank/DDBJ whole genome shotgun (WGS) entry which is preliminary data.</text>
</comment>
<evidence type="ECO:0000313" key="2">
    <source>
        <dbReference type="EMBL" id="KAK9711200.1"/>
    </source>
</evidence>
<sequence>MVKKIGRRVRQARGVSRATTRHEDDNIVNYVRETLFTTSQRILKAVGVNCSVRTIRKRLHEVGIHARVPTKKPLLTNAHTAARMRFCQENIDRNWRAVIFTDEKVYIVTGFTFGGHKIPITSHNNM</sequence>
<reference evidence="2 3" key="1">
    <citation type="journal article" date="2024" name="BMC Genomics">
        <title>De novo assembly and annotation of Popillia japonica's genome with initial clues to its potential as an invasive pest.</title>
        <authorList>
            <person name="Cucini C."/>
            <person name="Boschi S."/>
            <person name="Funari R."/>
            <person name="Cardaioli E."/>
            <person name="Iannotti N."/>
            <person name="Marturano G."/>
            <person name="Paoli F."/>
            <person name="Bruttini M."/>
            <person name="Carapelli A."/>
            <person name="Frati F."/>
            <person name="Nardi F."/>
        </authorList>
    </citation>
    <scope>NUCLEOTIDE SEQUENCE [LARGE SCALE GENOMIC DNA]</scope>
    <source>
        <strain evidence="2">DMR45628</strain>
    </source>
</reference>
<dbReference type="EMBL" id="JASPKY010000283">
    <property type="protein sequence ID" value="KAK9711200.1"/>
    <property type="molecule type" value="Genomic_DNA"/>
</dbReference>
<dbReference type="Pfam" id="PF01498">
    <property type="entry name" value="HTH_Tnp_Tc3_2"/>
    <property type="match status" value="1"/>
</dbReference>
<name>A0AAW1JZZ5_POPJA</name>
<organism evidence="2 3">
    <name type="scientific">Popillia japonica</name>
    <name type="common">Japanese beetle</name>
    <dbReference type="NCBI Taxonomy" id="7064"/>
    <lineage>
        <taxon>Eukaryota</taxon>
        <taxon>Metazoa</taxon>
        <taxon>Ecdysozoa</taxon>
        <taxon>Arthropoda</taxon>
        <taxon>Hexapoda</taxon>
        <taxon>Insecta</taxon>
        <taxon>Pterygota</taxon>
        <taxon>Neoptera</taxon>
        <taxon>Endopterygota</taxon>
        <taxon>Coleoptera</taxon>
        <taxon>Polyphaga</taxon>
        <taxon>Scarabaeiformia</taxon>
        <taxon>Scarabaeidae</taxon>
        <taxon>Rutelinae</taxon>
        <taxon>Popillia</taxon>
    </lineage>
</organism>
<dbReference type="InterPro" id="IPR002492">
    <property type="entry name" value="Transposase_Tc1-like"/>
</dbReference>
<dbReference type="GO" id="GO:0006313">
    <property type="term" value="P:DNA transposition"/>
    <property type="evidence" value="ECO:0007669"/>
    <property type="project" value="InterPro"/>
</dbReference>
<protein>
    <submittedName>
        <fullName evidence="2">Transposase</fullName>
    </submittedName>
</protein>